<evidence type="ECO:0000313" key="2">
    <source>
        <dbReference type="Proteomes" id="UP000799324"/>
    </source>
</evidence>
<organism evidence="1 2">
    <name type="scientific">Lophiostoma macrostomum CBS 122681</name>
    <dbReference type="NCBI Taxonomy" id="1314788"/>
    <lineage>
        <taxon>Eukaryota</taxon>
        <taxon>Fungi</taxon>
        <taxon>Dikarya</taxon>
        <taxon>Ascomycota</taxon>
        <taxon>Pezizomycotina</taxon>
        <taxon>Dothideomycetes</taxon>
        <taxon>Pleosporomycetidae</taxon>
        <taxon>Pleosporales</taxon>
        <taxon>Lophiostomataceae</taxon>
        <taxon>Lophiostoma</taxon>
    </lineage>
</organism>
<proteinExistence type="predicted"/>
<gene>
    <name evidence="1" type="ORF">K491DRAFT_717452</name>
</gene>
<dbReference type="EMBL" id="MU004370">
    <property type="protein sequence ID" value="KAF2654043.1"/>
    <property type="molecule type" value="Genomic_DNA"/>
</dbReference>
<sequence>MSGVDVMKTSKADQLCWENVRHGFWETPGDGNNTCPMCRWEIYAYPRYNVNANNSWRNAPREVIPERIYRLFSNSYAGPGDDVPPEVFLDRVYEIFWNSYRGAATEEPGEDLLQSTNTSRLEETVYEQLSASNSIVGQVFSATYHIVLCPEIGHLWLLYTLLEENRYRGSISIENLNWALQLRSRLLDDVQSYFPEQSLFAEAIPTNIILVRRWETAWPTHFSWTLGSDSQPYEELSQGSQVIGQDARQLVLQIRDPSNNGAYEICMASLWPSSETPEILLNLKDFDVENHRFNSGGFLSMVEEDIQADVAKVILHFSNDRVLTLIMRGGYRVQRSATGRV</sequence>
<dbReference type="AlphaFoldDB" id="A0A6A6T559"/>
<dbReference type="Proteomes" id="UP000799324">
    <property type="component" value="Unassembled WGS sequence"/>
</dbReference>
<keyword evidence="2" id="KW-1185">Reference proteome</keyword>
<name>A0A6A6T559_9PLEO</name>
<reference evidence="1" key="1">
    <citation type="journal article" date="2020" name="Stud. Mycol.">
        <title>101 Dothideomycetes genomes: a test case for predicting lifestyles and emergence of pathogens.</title>
        <authorList>
            <person name="Haridas S."/>
            <person name="Albert R."/>
            <person name="Binder M."/>
            <person name="Bloem J."/>
            <person name="Labutti K."/>
            <person name="Salamov A."/>
            <person name="Andreopoulos B."/>
            <person name="Baker S."/>
            <person name="Barry K."/>
            <person name="Bills G."/>
            <person name="Bluhm B."/>
            <person name="Cannon C."/>
            <person name="Castanera R."/>
            <person name="Culley D."/>
            <person name="Daum C."/>
            <person name="Ezra D."/>
            <person name="Gonzalez J."/>
            <person name="Henrissat B."/>
            <person name="Kuo A."/>
            <person name="Liang C."/>
            <person name="Lipzen A."/>
            <person name="Lutzoni F."/>
            <person name="Magnuson J."/>
            <person name="Mondo S."/>
            <person name="Nolan M."/>
            <person name="Ohm R."/>
            <person name="Pangilinan J."/>
            <person name="Park H.-J."/>
            <person name="Ramirez L."/>
            <person name="Alfaro M."/>
            <person name="Sun H."/>
            <person name="Tritt A."/>
            <person name="Yoshinaga Y."/>
            <person name="Zwiers L.-H."/>
            <person name="Turgeon B."/>
            <person name="Goodwin S."/>
            <person name="Spatafora J."/>
            <person name="Crous P."/>
            <person name="Grigoriev I."/>
        </authorList>
    </citation>
    <scope>NUCLEOTIDE SEQUENCE</scope>
    <source>
        <strain evidence="1">CBS 122681</strain>
    </source>
</reference>
<protein>
    <submittedName>
        <fullName evidence="1">Uncharacterized protein</fullName>
    </submittedName>
</protein>
<evidence type="ECO:0000313" key="1">
    <source>
        <dbReference type="EMBL" id="KAF2654043.1"/>
    </source>
</evidence>
<accession>A0A6A6T559</accession>